<evidence type="ECO:0000256" key="13">
    <source>
        <dbReference type="ARBA" id="ARBA00023170"/>
    </source>
</evidence>
<keyword evidence="4" id="KW-1003">Cell membrane</keyword>
<evidence type="ECO:0000256" key="16">
    <source>
        <dbReference type="SAM" id="MobiDB-lite"/>
    </source>
</evidence>
<comment type="similarity">
    <text evidence="2">Belongs to the G-protein coupled receptor 2 family. Adhesion G-protein coupled receptor (ADGR) subfamily.</text>
</comment>
<feature type="domain" description="G-protein coupled receptors family 2 profile 1" evidence="20">
    <location>
        <begin position="262"/>
        <end position="343"/>
    </location>
</feature>
<dbReference type="InterPro" id="IPR001879">
    <property type="entry name" value="GPCR_2_extracellular_dom"/>
</dbReference>
<feature type="transmembrane region" description="Helical" evidence="17">
    <location>
        <begin position="753"/>
        <end position="774"/>
    </location>
</feature>
<evidence type="ECO:0000256" key="10">
    <source>
        <dbReference type="ARBA" id="ARBA00023040"/>
    </source>
</evidence>
<dbReference type="PROSITE" id="PS50835">
    <property type="entry name" value="IG_LIKE"/>
    <property type="match status" value="1"/>
</dbReference>
<dbReference type="InterPro" id="IPR046338">
    <property type="entry name" value="GAIN_dom_sf"/>
</dbReference>
<dbReference type="PRINTS" id="PR00249">
    <property type="entry name" value="GPCRSECRETIN"/>
</dbReference>
<dbReference type="PROSITE" id="PS50221">
    <property type="entry name" value="GAIN_B"/>
    <property type="match status" value="1"/>
</dbReference>
<dbReference type="Pfam" id="PF01825">
    <property type="entry name" value="GPS"/>
    <property type="match status" value="1"/>
</dbReference>
<dbReference type="Gene3D" id="1.20.1070.10">
    <property type="entry name" value="Rhodopsin 7-helix transmembrane proteins"/>
    <property type="match status" value="1"/>
</dbReference>
<feature type="transmembrane region" description="Helical" evidence="17">
    <location>
        <begin position="721"/>
        <end position="741"/>
    </location>
</feature>
<dbReference type="Proteomes" id="UP001159405">
    <property type="component" value="Unassembled WGS sequence"/>
</dbReference>
<evidence type="ECO:0000256" key="2">
    <source>
        <dbReference type="ARBA" id="ARBA00007343"/>
    </source>
</evidence>
<dbReference type="PRINTS" id="PR01694">
    <property type="entry name" value="BAIPRECURSOR"/>
</dbReference>
<dbReference type="SUPFAM" id="SSF48726">
    <property type="entry name" value="Immunoglobulin"/>
    <property type="match status" value="1"/>
</dbReference>
<evidence type="ECO:0000256" key="14">
    <source>
        <dbReference type="ARBA" id="ARBA00023180"/>
    </source>
</evidence>
<feature type="compositionally biased region" description="Basic and acidic residues" evidence="16">
    <location>
        <begin position="1090"/>
        <end position="1102"/>
    </location>
</feature>
<dbReference type="InterPro" id="IPR000539">
    <property type="entry name" value="Frizzled/Smoothened_7TM"/>
</dbReference>
<feature type="compositionally biased region" description="Polar residues" evidence="16">
    <location>
        <begin position="1025"/>
        <end position="1039"/>
    </location>
</feature>
<dbReference type="SUPFAM" id="SSF81321">
    <property type="entry name" value="Family A G protein-coupled receptor-like"/>
    <property type="match status" value="1"/>
</dbReference>
<feature type="region of interest" description="Disordered" evidence="16">
    <location>
        <begin position="904"/>
        <end position="942"/>
    </location>
</feature>
<keyword evidence="24" id="KW-1185">Reference proteome</keyword>
<evidence type="ECO:0000256" key="11">
    <source>
        <dbReference type="ARBA" id="ARBA00023136"/>
    </source>
</evidence>
<evidence type="ECO:0000256" key="12">
    <source>
        <dbReference type="ARBA" id="ARBA00023157"/>
    </source>
</evidence>
<dbReference type="InterPro" id="IPR036179">
    <property type="entry name" value="Ig-like_dom_sf"/>
</dbReference>
<feature type="transmembrane region" description="Helical" evidence="17">
    <location>
        <begin position="838"/>
        <end position="860"/>
    </location>
</feature>
<feature type="region of interest" description="Disordered" evidence="16">
    <location>
        <begin position="1142"/>
        <end position="1162"/>
    </location>
</feature>
<feature type="region of interest" description="Disordered" evidence="16">
    <location>
        <begin position="1186"/>
        <end position="1258"/>
    </location>
</feature>
<dbReference type="Gene3D" id="1.25.40.610">
    <property type="match status" value="1"/>
</dbReference>
<dbReference type="PROSITE" id="PS50261">
    <property type="entry name" value="G_PROTEIN_RECEP_F2_4"/>
    <property type="match status" value="1"/>
</dbReference>
<dbReference type="Pfam" id="PF16489">
    <property type="entry name" value="GAIN"/>
    <property type="match status" value="1"/>
</dbReference>
<evidence type="ECO:0000256" key="5">
    <source>
        <dbReference type="ARBA" id="ARBA00022553"/>
    </source>
</evidence>
<evidence type="ECO:0000313" key="23">
    <source>
        <dbReference type="EMBL" id="CAH3161801.1"/>
    </source>
</evidence>
<evidence type="ECO:0000256" key="17">
    <source>
        <dbReference type="SAM" id="Phobius"/>
    </source>
</evidence>
<feature type="transmembrane region" description="Helical" evidence="17">
    <location>
        <begin position="684"/>
        <end position="701"/>
    </location>
</feature>
<dbReference type="InterPro" id="IPR008077">
    <property type="entry name" value="GPCR_2_brain_angio_inhib"/>
</dbReference>
<dbReference type="InterPro" id="IPR000832">
    <property type="entry name" value="GPCR_2_secretin-like"/>
</dbReference>
<dbReference type="InterPro" id="IPR036364">
    <property type="entry name" value="SEA_dom_sf"/>
</dbReference>
<dbReference type="InterPro" id="IPR013783">
    <property type="entry name" value="Ig-like_fold"/>
</dbReference>
<keyword evidence="15" id="KW-0807">Transducer</keyword>
<keyword evidence="8" id="KW-0677">Repeat</keyword>
<dbReference type="Gene3D" id="4.10.1240.10">
    <property type="entry name" value="GPCR, family 2, extracellular hormone receptor domain"/>
    <property type="match status" value="1"/>
</dbReference>
<sequence length="1258" mass="138208">MTITSERFSDDLRNENSSRYKSIRDSVIGEVSSLYQPFPWFKRVILLGLSPGSVQAEIQIEVANPNVSIVRNVVEVIDNLGNFSLNRNLTKVRSEPAIQNVLVNASSLLVNVSDRIVVNCTVIGGPQGLKVTWFKGNKLIGLTHRTKVDTGLRYSLLTIRDVMAEDEGNYSCQASKGFQTGNASVTVNVFPVLEIQPRAISKRVGDQVTFNCTVVSGFRQGAHVIVVEVTDRFNEVRYQDSSFAVVNLQIPGGKTSHTRSFKCEMWFQQQLLSRSQMAELVIIPVDAPKCPAEPLEGVSWAATAAGSIDIQPCPPGATGTASRICSQSAVWGEAKFIRCTSPEFLRLLDETEAITEGFETDFTAKQILSQLANVSEPVSDNSTRPNEIYGRDLSISVDILARLADYNSNQGNVSSTKDVYNYAQVASNLLDLTNSKTWQNLERAGQGRGRTLVKTLDIYGLGVAATLSGSTKSKTVETKNLVLRIDRVKRGSPLKKEGLNVSYSQSSIYLPRQTFGAPDSRVVSLVYPTLYDVLPLAKSSRDDMPLYPNTTVVSSTVLPRPPDVLNDPPVKIILQNRGDNAPADATPNARCVFWRPGEDPFWQTSGCRLVPSESDNVLTTCECDHLTIFAALMDPFDSSIGEADKKALEIISIVGCTISLLAVLITIAVTLYFWRVVKSPRAKVLLNVCAALALSCIFVIVEGSARDSKAGCTVVAVFLHYFLLALFSWMLCEGVLLYILLVKVFGGGAEEKVKYFYIFGWGFPALIVVISLAATQADGYGTSEACWLDVPSGLIWAFIAPAVIIILINIVVFVLVIRQMMGTRHVQNKTQVEKVKAGLKATAVILPLLGITWLFGLLTFSSSTVAFKYMFAIFNSLQGLMIFIFHCLLNKQIKDAIKRIRDKTSSGVVSSTPKTKPSPILPSKQVIQPGKVPKKRSNRAQNDYEMMESLPRDSVSELPSGSVAEKNVIVNIPSEQQPEAKTHLRDATKNLYDLPDKGEEIVPVNSTEEKSAPSVFIPPNDETILPSNDEPTSLSVSEESSADGKDVHESLMRKTEGANTNEQPLENHEKRLSLQGYANDIFAKTPPKAEEILGREEGRLTPKESLSSSSLNTEEENGELSAEVNSGISPVEVSCIMDEGPLEGALPSTFSEETTSRIGAKRVDPREVKDEVNNDEDFEIKMRERRKKVDAVTKAAEAFTSSQKKVKPPKSPTSGQHRWEKIRQKMFRRSYKVEHPGDTSGKPSQSHNPDDVPDVEFA</sequence>
<evidence type="ECO:0000259" key="21">
    <source>
        <dbReference type="PROSITE" id="PS50261"/>
    </source>
</evidence>
<dbReference type="InterPro" id="IPR007110">
    <property type="entry name" value="Ig-like_dom"/>
</dbReference>
<proteinExistence type="inferred from homology"/>
<evidence type="ECO:0000256" key="3">
    <source>
        <dbReference type="ARBA" id="ARBA00008077"/>
    </source>
</evidence>
<keyword evidence="13" id="KW-0675">Receptor</keyword>
<keyword evidence="10" id="KW-0297">G-protein coupled receptor</keyword>
<dbReference type="PROSITE" id="PS50227">
    <property type="entry name" value="G_PROTEIN_RECEP_F2_3"/>
    <property type="match status" value="1"/>
</dbReference>
<dbReference type="SMART" id="SM00409">
    <property type="entry name" value="IG"/>
    <property type="match status" value="2"/>
</dbReference>
<dbReference type="CDD" id="cd00096">
    <property type="entry name" value="Ig"/>
    <property type="match status" value="1"/>
</dbReference>
<dbReference type="InterPro" id="IPR036445">
    <property type="entry name" value="GPCR_2_extracell_dom_sf"/>
</dbReference>
<dbReference type="Pfam" id="PF00002">
    <property type="entry name" value="7tm_2"/>
    <property type="match status" value="1"/>
</dbReference>
<evidence type="ECO:0000256" key="8">
    <source>
        <dbReference type="ARBA" id="ARBA00022737"/>
    </source>
</evidence>
<keyword evidence="9 17" id="KW-1133">Transmembrane helix</keyword>
<keyword evidence="12" id="KW-1015">Disulfide bond</keyword>
<dbReference type="Pfam" id="PF07679">
    <property type="entry name" value="I-set"/>
    <property type="match status" value="1"/>
</dbReference>
<feature type="region of interest" description="Disordered" evidence="16">
    <location>
        <begin position="1004"/>
        <end position="1047"/>
    </location>
</feature>
<evidence type="ECO:0000256" key="4">
    <source>
        <dbReference type="ARBA" id="ARBA00022475"/>
    </source>
</evidence>
<dbReference type="InterPro" id="IPR013098">
    <property type="entry name" value="Ig_I-set"/>
</dbReference>
<evidence type="ECO:0000259" key="22">
    <source>
        <dbReference type="PROSITE" id="PS50835"/>
    </source>
</evidence>
<feature type="region of interest" description="Disordered" evidence="16">
    <location>
        <begin position="1090"/>
        <end position="1126"/>
    </location>
</feature>
<dbReference type="SMART" id="SM00303">
    <property type="entry name" value="GPS"/>
    <property type="match status" value="1"/>
</dbReference>
<feature type="compositionally biased region" description="Polar residues" evidence="16">
    <location>
        <begin position="1148"/>
        <end position="1157"/>
    </location>
</feature>
<dbReference type="InterPro" id="IPR017983">
    <property type="entry name" value="GPCR_2_secretin-like_CS"/>
</dbReference>
<dbReference type="PROSITE" id="PS00650">
    <property type="entry name" value="G_PROTEIN_RECEP_F2_2"/>
    <property type="match status" value="1"/>
</dbReference>
<feature type="domain" description="GAIN-B" evidence="19">
    <location>
        <begin position="472"/>
        <end position="639"/>
    </location>
</feature>
<dbReference type="InterPro" id="IPR003599">
    <property type="entry name" value="Ig_sub"/>
</dbReference>
<dbReference type="PANTHER" id="PTHR12011">
    <property type="entry name" value="ADHESION G-PROTEIN COUPLED RECEPTOR"/>
    <property type="match status" value="1"/>
</dbReference>
<dbReference type="SMART" id="SM00008">
    <property type="entry name" value="HormR"/>
    <property type="match status" value="1"/>
</dbReference>
<dbReference type="InterPro" id="IPR057244">
    <property type="entry name" value="GAIN_B"/>
</dbReference>
<evidence type="ECO:0000256" key="6">
    <source>
        <dbReference type="ARBA" id="ARBA00022692"/>
    </source>
</evidence>
<keyword evidence="14" id="KW-0325">Glycoprotein</keyword>
<dbReference type="PANTHER" id="PTHR12011:SF347">
    <property type="entry name" value="FI21270P1-RELATED"/>
    <property type="match status" value="1"/>
</dbReference>
<feature type="transmembrane region" description="Helical" evidence="17">
    <location>
        <begin position="866"/>
        <end position="889"/>
    </location>
</feature>
<comment type="caution">
    <text evidence="23">The sequence shown here is derived from an EMBL/GenBank/DDBJ whole genome shotgun (WGS) entry which is preliminary data.</text>
</comment>
<keyword evidence="7" id="KW-0732">Signal</keyword>
<gene>
    <name evidence="23" type="ORF">PLOB_00005007</name>
</gene>
<keyword evidence="6 17" id="KW-0812">Transmembrane</keyword>
<name>A0ABN8QFP9_9CNID</name>
<feature type="transmembrane region" description="Helical" evidence="17">
    <location>
        <begin position="794"/>
        <end position="817"/>
    </location>
</feature>
<evidence type="ECO:0000256" key="7">
    <source>
        <dbReference type="ARBA" id="ARBA00022729"/>
    </source>
</evidence>
<comment type="similarity">
    <text evidence="3">Belongs to the G-protein coupled receptor Fz/Smo family.</text>
</comment>
<dbReference type="InterPro" id="IPR017981">
    <property type="entry name" value="GPCR_2-like_7TM"/>
</dbReference>
<protein>
    <submittedName>
        <fullName evidence="23">Uncharacterized protein</fullName>
    </submittedName>
</protein>
<feature type="domain" description="G-protein coupled receptors family 2 profile 2" evidence="21">
    <location>
        <begin position="648"/>
        <end position="890"/>
    </location>
</feature>
<dbReference type="CDD" id="cd15040">
    <property type="entry name" value="7tmB2_Adhesion"/>
    <property type="match status" value="1"/>
</dbReference>
<evidence type="ECO:0000259" key="18">
    <source>
        <dbReference type="PROSITE" id="PS50024"/>
    </source>
</evidence>
<organism evidence="23 24">
    <name type="scientific">Porites lobata</name>
    <dbReference type="NCBI Taxonomy" id="104759"/>
    <lineage>
        <taxon>Eukaryota</taxon>
        <taxon>Metazoa</taxon>
        <taxon>Cnidaria</taxon>
        <taxon>Anthozoa</taxon>
        <taxon>Hexacorallia</taxon>
        <taxon>Scleractinia</taxon>
        <taxon>Fungiina</taxon>
        <taxon>Poritidae</taxon>
        <taxon>Porites</taxon>
    </lineage>
</organism>
<evidence type="ECO:0000256" key="9">
    <source>
        <dbReference type="ARBA" id="ARBA00022989"/>
    </source>
</evidence>
<evidence type="ECO:0000259" key="20">
    <source>
        <dbReference type="PROSITE" id="PS50227"/>
    </source>
</evidence>
<reference evidence="23 24" key="1">
    <citation type="submission" date="2022-05" db="EMBL/GenBank/DDBJ databases">
        <authorList>
            <consortium name="Genoscope - CEA"/>
            <person name="William W."/>
        </authorList>
    </citation>
    <scope>NUCLEOTIDE SEQUENCE [LARGE SCALE GENOMIC DNA]</scope>
</reference>
<evidence type="ECO:0000256" key="15">
    <source>
        <dbReference type="ARBA" id="ARBA00023224"/>
    </source>
</evidence>
<evidence type="ECO:0000256" key="1">
    <source>
        <dbReference type="ARBA" id="ARBA00004651"/>
    </source>
</evidence>
<dbReference type="InterPro" id="IPR032471">
    <property type="entry name" value="AGRL2-4_GAIN_subdom_A"/>
</dbReference>
<dbReference type="Gene3D" id="2.60.220.50">
    <property type="match status" value="1"/>
</dbReference>
<feature type="domain" description="Ig-like" evidence="22">
    <location>
        <begin position="96"/>
        <end position="188"/>
    </location>
</feature>
<dbReference type="Gene3D" id="2.60.40.10">
    <property type="entry name" value="Immunoglobulins"/>
    <property type="match status" value="1"/>
</dbReference>
<dbReference type="PROSITE" id="PS50024">
    <property type="entry name" value="SEA"/>
    <property type="match status" value="1"/>
</dbReference>
<dbReference type="SUPFAM" id="SSF82671">
    <property type="entry name" value="SEA domain"/>
    <property type="match status" value="1"/>
</dbReference>
<comment type="subcellular location">
    <subcellularLocation>
        <location evidence="1">Cell membrane</location>
        <topology evidence="1">Multi-pass membrane protein</topology>
    </subcellularLocation>
</comment>
<evidence type="ECO:0000313" key="24">
    <source>
        <dbReference type="Proteomes" id="UP001159405"/>
    </source>
</evidence>
<keyword evidence="5" id="KW-0597">Phosphoprotein</keyword>
<evidence type="ECO:0000259" key="19">
    <source>
        <dbReference type="PROSITE" id="PS50221"/>
    </source>
</evidence>
<feature type="domain" description="SEA" evidence="18">
    <location>
        <begin position="1"/>
        <end position="115"/>
    </location>
</feature>
<dbReference type="InterPro" id="IPR000082">
    <property type="entry name" value="SEA_dom"/>
</dbReference>
<accession>A0ABN8QFP9</accession>
<dbReference type="Pfam" id="PF01390">
    <property type="entry name" value="SEA"/>
    <property type="match status" value="1"/>
</dbReference>
<dbReference type="InterPro" id="IPR000203">
    <property type="entry name" value="GPS"/>
</dbReference>
<dbReference type="EMBL" id="CALNXK010000121">
    <property type="protein sequence ID" value="CAH3161801.1"/>
    <property type="molecule type" value="Genomic_DNA"/>
</dbReference>
<feature type="compositionally biased region" description="Polar residues" evidence="16">
    <location>
        <begin position="905"/>
        <end position="915"/>
    </location>
</feature>
<keyword evidence="11 17" id="KW-0472">Membrane</keyword>
<dbReference type="SMART" id="SM01330">
    <property type="entry name" value="Frizzled"/>
    <property type="match status" value="1"/>
</dbReference>
<feature type="transmembrane region" description="Helical" evidence="17">
    <location>
        <begin position="650"/>
        <end position="672"/>
    </location>
</feature>